<dbReference type="Proteomes" id="UP000439591">
    <property type="component" value="Unassembled WGS sequence"/>
</dbReference>
<evidence type="ECO:0000313" key="3">
    <source>
        <dbReference type="EMBL" id="CAA0110598.1"/>
    </source>
</evidence>
<name>A0A5S9Q152_9GAMM</name>
<dbReference type="EMBL" id="CACSIK010000001">
    <property type="protein sequence ID" value="CAA0092936.1"/>
    <property type="molecule type" value="Genomic_DNA"/>
</dbReference>
<evidence type="ECO:0000313" key="4">
    <source>
        <dbReference type="Proteomes" id="UP000435877"/>
    </source>
</evidence>
<evidence type="ECO:0000313" key="5">
    <source>
        <dbReference type="Proteomes" id="UP000439591"/>
    </source>
</evidence>
<accession>A0A5S9Q152</accession>
<gene>
    <name evidence="2" type="ORF">IHBHHGIJ_02391</name>
    <name evidence="3" type="ORF">KFEGEMFD_02578</name>
</gene>
<reference evidence="4 5" key="1">
    <citation type="submission" date="2019-11" db="EMBL/GenBank/DDBJ databases">
        <authorList>
            <person name="Holert J."/>
        </authorList>
    </citation>
    <scope>NUCLEOTIDE SEQUENCE [LARGE SCALE GENOMIC DNA]</scope>
    <source>
        <strain evidence="3">BC3_2A</strain>
        <strain evidence="2">SB11_1A</strain>
    </source>
</reference>
<feature type="signal peptide" evidence="1">
    <location>
        <begin position="1"/>
        <end position="18"/>
    </location>
</feature>
<dbReference type="Proteomes" id="UP000435877">
    <property type="component" value="Unassembled WGS sequence"/>
</dbReference>
<organism evidence="3 5">
    <name type="scientific">Zhongshania aliphaticivorans</name>
    <dbReference type="NCBI Taxonomy" id="1470434"/>
    <lineage>
        <taxon>Bacteria</taxon>
        <taxon>Pseudomonadati</taxon>
        <taxon>Pseudomonadota</taxon>
        <taxon>Gammaproteobacteria</taxon>
        <taxon>Cellvibrionales</taxon>
        <taxon>Spongiibacteraceae</taxon>
        <taxon>Zhongshania</taxon>
    </lineage>
</organism>
<feature type="chain" id="PRO_5036372918" evidence="1">
    <location>
        <begin position="19"/>
        <end position="472"/>
    </location>
</feature>
<sequence length="472" mass="51887">MKKLVLFLLMVSPCSLMAEIDGVLGPMRLQLEDVAGSVRQDIQSQARSLSSPHFSGNRERVYRLDLLLREVNVVKQMSRSKAPSPGVATHFYSLTLKLSLYRPDKEDLAVSVVPLRSINKVMFEAVAYYPDPDKNLPGFVSRRIELFFKALDGQNISDELAVLEHDMSTPQDKPSAGISAFYAVGNSLIDTSKAVGSAIGSGLKIIGDPRFSAALNQKITSAGDELNELSRQNYARSARLQAMIYDANNKDAGVLARDLEKQNVSAARASPVLSLPESAQSSELSADTAGQRCLARGAQWDAARRVCTLERSVAERREACASSGGILYEEDHLCWRQMGGSNAFVSEKLTMQLAEERTLKRTPTSATSAGRSGSASGVCAGPFRVAEKTVEGWEVWEGNFPHEPEKCPKDSTFDLISGAPYQLNTEVLERREQNGLNELMFSKEYKRITKEAYEYQCLCARGHTGGTEVRQQ</sequence>
<evidence type="ECO:0000313" key="2">
    <source>
        <dbReference type="EMBL" id="CAA0092936.1"/>
    </source>
</evidence>
<dbReference type="EMBL" id="CACSIM010000004">
    <property type="protein sequence ID" value="CAA0110598.1"/>
    <property type="molecule type" value="Genomic_DNA"/>
</dbReference>
<keyword evidence="1" id="KW-0732">Signal</keyword>
<protein>
    <submittedName>
        <fullName evidence="3">Uncharacterized protein</fullName>
    </submittedName>
</protein>
<evidence type="ECO:0000256" key="1">
    <source>
        <dbReference type="SAM" id="SignalP"/>
    </source>
</evidence>
<keyword evidence="4" id="KW-1185">Reference proteome</keyword>
<dbReference type="AlphaFoldDB" id="A0A5S9Q152"/>
<dbReference type="RefSeq" id="WP_159268938.1">
    <property type="nucleotide sequence ID" value="NZ_CACSIK010000001.1"/>
</dbReference>
<proteinExistence type="predicted"/>